<feature type="compositionally biased region" description="Basic residues" evidence="1">
    <location>
        <begin position="27"/>
        <end position="36"/>
    </location>
</feature>
<dbReference type="EMBL" id="JAZGQO010000007">
    <property type="protein sequence ID" value="KAK6182554.1"/>
    <property type="molecule type" value="Genomic_DNA"/>
</dbReference>
<dbReference type="AlphaFoldDB" id="A0AAN8K0H5"/>
<feature type="region of interest" description="Disordered" evidence="1">
    <location>
        <begin position="1"/>
        <end position="86"/>
    </location>
</feature>
<feature type="compositionally biased region" description="Basic and acidic residues" evidence="1">
    <location>
        <begin position="136"/>
        <end position="145"/>
    </location>
</feature>
<evidence type="ECO:0000313" key="2">
    <source>
        <dbReference type="EMBL" id="KAK6182554.1"/>
    </source>
</evidence>
<comment type="caution">
    <text evidence="2">The sequence shown here is derived from an EMBL/GenBank/DDBJ whole genome shotgun (WGS) entry which is preliminary data.</text>
</comment>
<evidence type="ECO:0000313" key="3">
    <source>
        <dbReference type="Proteomes" id="UP001347796"/>
    </source>
</evidence>
<protein>
    <submittedName>
        <fullName evidence="2">Uncharacterized protein</fullName>
    </submittedName>
</protein>
<keyword evidence="3" id="KW-1185">Reference proteome</keyword>
<evidence type="ECO:0000256" key="1">
    <source>
        <dbReference type="SAM" id="MobiDB-lite"/>
    </source>
</evidence>
<reference evidence="2 3" key="1">
    <citation type="submission" date="2024-01" db="EMBL/GenBank/DDBJ databases">
        <title>The genome of the rayed Mediterranean limpet Patella caerulea (Linnaeus, 1758).</title>
        <authorList>
            <person name="Anh-Thu Weber A."/>
            <person name="Halstead-Nussloch G."/>
        </authorList>
    </citation>
    <scope>NUCLEOTIDE SEQUENCE [LARGE SCALE GENOMIC DNA]</scope>
    <source>
        <strain evidence="2">AATW-2023a</strain>
        <tissue evidence="2">Whole specimen</tissue>
    </source>
</reference>
<accession>A0AAN8K0H5</accession>
<feature type="region of interest" description="Disordered" evidence="1">
    <location>
        <begin position="136"/>
        <end position="184"/>
    </location>
</feature>
<feature type="compositionally biased region" description="Basic and acidic residues" evidence="1">
    <location>
        <begin position="156"/>
        <end position="174"/>
    </location>
</feature>
<dbReference type="Proteomes" id="UP001347796">
    <property type="component" value="Unassembled WGS sequence"/>
</dbReference>
<feature type="compositionally biased region" description="Polar residues" evidence="1">
    <location>
        <begin position="56"/>
        <end position="71"/>
    </location>
</feature>
<gene>
    <name evidence="2" type="ORF">SNE40_010209</name>
</gene>
<feature type="compositionally biased region" description="Polar residues" evidence="1">
    <location>
        <begin position="175"/>
        <end position="184"/>
    </location>
</feature>
<sequence length="274" mass="31616">MNQYKETLRRQMAKSTRLDSYLEDKRKKSKKKKSRHKLEATSEEMDIESIRKDGRSSSSELGTKSVCSRSKSVGLDSDFDKSSVSSPRHKTVTFAQDRLVEPFQVQVHPADKKDTLRYEYECGVSDNANCDKEITERVTNDSPHDHKNKNCVSASERVDMDSLREQNDTDENKNKTNVTDSNYPKQTVFCEPDSDILQILQDTSDVKGAYKASRSSIKTVSSMVRGVKPDKTDTVAECRKMFREEIMRLRQETEDFRIMCLKQVNHQLNTSIYW</sequence>
<organism evidence="2 3">
    <name type="scientific">Patella caerulea</name>
    <name type="common">Rayed Mediterranean limpet</name>
    <dbReference type="NCBI Taxonomy" id="87958"/>
    <lineage>
        <taxon>Eukaryota</taxon>
        <taxon>Metazoa</taxon>
        <taxon>Spiralia</taxon>
        <taxon>Lophotrochozoa</taxon>
        <taxon>Mollusca</taxon>
        <taxon>Gastropoda</taxon>
        <taxon>Patellogastropoda</taxon>
        <taxon>Patelloidea</taxon>
        <taxon>Patellidae</taxon>
        <taxon>Patella</taxon>
    </lineage>
</organism>
<proteinExistence type="predicted"/>
<name>A0AAN8K0H5_PATCE</name>
<feature type="compositionally biased region" description="Basic and acidic residues" evidence="1">
    <location>
        <begin position="16"/>
        <end position="26"/>
    </location>
</feature>